<evidence type="ECO:0000313" key="2">
    <source>
        <dbReference type="Proteomes" id="UP000000268"/>
    </source>
</evidence>
<proteinExistence type="predicted"/>
<sequence length="37" mass="3935">MADASWNVQEKLKAGVGSLVVNPSIIIHSSGQLKSRL</sequence>
<evidence type="ECO:0000313" key="1">
    <source>
        <dbReference type="EMBL" id="ABW29980.1"/>
    </source>
</evidence>
<dbReference type="HOGENOM" id="CLU_3338756_0_0_3"/>
<dbReference type="EMBL" id="CP000828">
    <property type="protein sequence ID" value="ABW29980.1"/>
    <property type="molecule type" value="Genomic_DNA"/>
</dbReference>
<gene>
    <name evidence="1" type="ordered locus">AM1_5015</name>
</gene>
<dbReference type="Proteomes" id="UP000000268">
    <property type="component" value="Chromosome"/>
</dbReference>
<keyword evidence="2" id="KW-1185">Reference proteome</keyword>
<accession>B0C5W8</accession>
<protein>
    <submittedName>
        <fullName evidence="1">Uncharacterized protein</fullName>
    </submittedName>
</protein>
<organism evidence="1 2">
    <name type="scientific">Acaryochloris marina (strain MBIC 11017)</name>
    <dbReference type="NCBI Taxonomy" id="329726"/>
    <lineage>
        <taxon>Bacteria</taxon>
        <taxon>Bacillati</taxon>
        <taxon>Cyanobacteriota</taxon>
        <taxon>Cyanophyceae</taxon>
        <taxon>Acaryochloridales</taxon>
        <taxon>Acaryochloridaceae</taxon>
        <taxon>Acaryochloris</taxon>
    </lineage>
</organism>
<reference evidence="1 2" key="1">
    <citation type="journal article" date="2008" name="Proc. Natl. Acad. Sci. U.S.A.">
        <title>Niche adaptation and genome expansion in the chlorophyll d-producing cyanobacterium Acaryochloris marina.</title>
        <authorList>
            <person name="Swingley W.D."/>
            <person name="Chen M."/>
            <person name="Cheung P.C."/>
            <person name="Conrad A.L."/>
            <person name="Dejesa L.C."/>
            <person name="Hao J."/>
            <person name="Honchak B.M."/>
            <person name="Karbach L.E."/>
            <person name="Kurdoglu A."/>
            <person name="Lahiri S."/>
            <person name="Mastrian S.D."/>
            <person name="Miyashita H."/>
            <person name="Page L."/>
            <person name="Ramakrishna P."/>
            <person name="Satoh S."/>
            <person name="Sattley W.M."/>
            <person name="Shimada Y."/>
            <person name="Taylor H.L."/>
            <person name="Tomo T."/>
            <person name="Tsuchiya T."/>
            <person name="Wang Z.T."/>
            <person name="Raymond J."/>
            <person name="Mimuro M."/>
            <person name="Blankenship R.E."/>
            <person name="Touchman J.W."/>
        </authorList>
    </citation>
    <scope>NUCLEOTIDE SEQUENCE [LARGE SCALE GENOMIC DNA]</scope>
    <source>
        <strain evidence="2">MBIC 11017</strain>
    </source>
</reference>
<dbReference type="KEGG" id="amr:AM1_5015"/>
<dbReference type="AlphaFoldDB" id="B0C5W8"/>
<name>B0C5W8_ACAM1</name>